<name>A0A7I7QMK0_9MYCO</name>
<evidence type="ECO:0000256" key="1">
    <source>
        <dbReference type="SAM" id="SignalP"/>
    </source>
</evidence>
<dbReference type="AlphaFoldDB" id="A0A7I7QMK0"/>
<keyword evidence="1" id="KW-0732">Signal</keyword>
<dbReference type="RefSeq" id="WP_163796027.1">
    <property type="nucleotide sequence ID" value="NZ_AP022588.1"/>
</dbReference>
<feature type="chain" id="PRO_5029617859" evidence="1">
    <location>
        <begin position="29"/>
        <end position="67"/>
    </location>
</feature>
<gene>
    <name evidence="2" type="ORF">MSEDJ_11920</name>
</gene>
<keyword evidence="3" id="KW-1185">Reference proteome</keyword>
<organism evidence="2 3">
    <name type="scientific">Mycolicibacterium sediminis</name>
    <dbReference type="NCBI Taxonomy" id="1286180"/>
    <lineage>
        <taxon>Bacteria</taxon>
        <taxon>Bacillati</taxon>
        <taxon>Actinomycetota</taxon>
        <taxon>Actinomycetes</taxon>
        <taxon>Mycobacteriales</taxon>
        <taxon>Mycobacteriaceae</taxon>
        <taxon>Mycolicibacterium</taxon>
    </lineage>
</organism>
<feature type="signal peptide" evidence="1">
    <location>
        <begin position="1"/>
        <end position="28"/>
    </location>
</feature>
<accession>A0A7I7QMK0</accession>
<evidence type="ECO:0000313" key="3">
    <source>
        <dbReference type="Proteomes" id="UP000467193"/>
    </source>
</evidence>
<reference evidence="2 3" key="1">
    <citation type="journal article" date="2019" name="Emerg. Microbes Infect.">
        <title>Comprehensive subspecies identification of 175 nontuberculous mycobacteria species based on 7547 genomic profiles.</title>
        <authorList>
            <person name="Matsumoto Y."/>
            <person name="Kinjo T."/>
            <person name="Motooka D."/>
            <person name="Nabeya D."/>
            <person name="Jung N."/>
            <person name="Uechi K."/>
            <person name="Horii T."/>
            <person name="Iida T."/>
            <person name="Fujita J."/>
            <person name="Nakamura S."/>
        </authorList>
    </citation>
    <scope>NUCLEOTIDE SEQUENCE [LARGE SCALE GENOMIC DNA]</scope>
    <source>
        <strain evidence="2 3">JCM 17899</strain>
    </source>
</reference>
<dbReference type="Proteomes" id="UP000467193">
    <property type="component" value="Chromosome"/>
</dbReference>
<proteinExistence type="predicted"/>
<protein>
    <submittedName>
        <fullName evidence="2">Uncharacterized protein</fullName>
    </submittedName>
</protein>
<evidence type="ECO:0000313" key="2">
    <source>
        <dbReference type="EMBL" id="BBY27096.1"/>
    </source>
</evidence>
<dbReference type="KEGG" id="msei:MSEDJ_11920"/>
<sequence>MMSVKILAPLAAAAALAGAVAFAPIAGASPDPLLPYGPDPQVPTSIGIHVDNQDETNTTNGHVDLPF</sequence>
<dbReference type="EMBL" id="AP022588">
    <property type="protein sequence ID" value="BBY27096.1"/>
    <property type="molecule type" value="Genomic_DNA"/>
</dbReference>